<dbReference type="EMBL" id="BOQN01000107">
    <property type="protein sequence ID" value="GIM96156.1"/>
    <property type="molecule type" value="Genomic_DNA"/>
</dbReference>
<name>A0A919W9L1_9ACTN</name>
<dbReference type="AlphaFoldDB" id="A0A919W9L1"/>
<dbReference type="InterPro" id="IPR047789">
    <property type="entry name" value="CU044_5270-like"/>
</dbReference>
<dbReference type="NCBIfam" id="NF038083">
    <property type="entry name" value="CU044_5270_fam"/>
    <property type="match status" value="1"/>
</dbReference>
<gene>
    <name evidence="2" type="ORF">Ato02nite_079490</name>
</gene>
<evidence type="ECO:0000313" key="2">
    <source>
        <dbReference type="EMBL" id="GIM96156.1"/>
    </source>
</evidence>
<evidence type="ECO:0000313" key="3">
    <source>
        <dbReference type="Proteomes" id="UP000677082"/>
    </source>
</evidence>
<dbReference type="RefSeq" id="WP_213011836.1">
    <property type="nucleotide sequence ID" value="NZ_BOQN01000107.1"/>
</dbReference>
<sequence length="322" mass="35049">MSDLDEALRELYPPAEPDALSLRRARARVLHKSRSRTPRRVLAAAAVAVLIAIAGAAVVQRRHHPPGAMVEVAHTLSLAADAQSQNPDAPVPAGRYRYIVTHSLSMAYGPASSYRFGMRFETWVPADPDGEWVQRRTDTGERTYLVGGPGPDDVRAEPETWRGRCGDFFPQPGVDSCDRPGNWQEPTASFVDDLTRDPRRLFDQLRRETDGHGRDPDQEVLVYAADALRSGLLPADLRAALYRALALLPALTITERTTTLDGHTGTALGIVAAGERREIVIDPVTGAFIGERTRLTADRDGIPAGTVVGSSSVTYRVVRTVG</sequence>
<evidence type="ECO:0000256" key="1">
    <source>
        <dbReference type="SAM" id="Phobius"/>
    </source>
</evidence>
<keyword evidence="1" id="KW-0812">Transmembrane</keyword>
<evidence type="ECO:0008006" key="4">
    <source>
        <dbReference type="Google" id="ProtNLM"/>
    </source>
</evidence>
<organism evidence="2 3">
    <name type="scientific">Paractinoplanes toevensis</name>
    <dbReference type="NCBI Taxonomy" id="571911"/>
    <lineage>
        <taxon>Bacteria</taxon>
        <taxon>Bacillati</taxon>
        <taxon>Actinomycetota</taxon>
        <taxon>Actinomycetes</taxon>
        <taxon>Micromonosporales</taxon>
        <taxon>Micromonosporaceae</taxon>
        <taxon>Paractinoplanes</taxon>
    </lineage>
</organism>
<comment type="caution">
    <text evidence="2">The sequence shown here is derived from an EMBL/GenBank/DDBJ whole genome shotgun (WGS) entry which is preliminary data.</text>
</comment>
<keyword evidence="3" id="KW-1185">Reference proteome</keyword>
<keyword evidence="1" id="KW-0472">Membrane</keyword>
<accession>A0A919W9L1</accession>
<proteinExistence type="predicted"/>
<protein>
    <recommendedName>
        <fullName evidence="4">CU044_5270 family protein</fullName>
    </recommendedName>
</protein>
<keyword evidence="1" id="KW-1133">Transmembrane helix</keyword>
<feature type="transmembrane region" description="Helical" evidence="1">
    <location>
        <begin position="41"/>
        <end position="59"/>
    </location>
</feature>
<reference evidence="2 3" key="1">
    <citation type="submission" date="2021-03" db="EMBL/GenBank/DDBJ databases">
        <title>Whole genome shotgun sequence of Actinoplanes toevensis NBRC 105298.</title>
        <authorList>
            <person name="Komaki H."/>
            <person name="Tamura T."/>
        </authorList>
    </citation>
    <scope>NUCLEOTIDE SEQUENCE [LARGE SCALE GENOMIC DNA]</scope>
    <source>
        <strain evidence="2 3">NBRC 105298</strain>
    </source>
</reference>
<dbReference type="Proteomes" id="UP000677082">
    <property type="component" value="Unassembled WGS sequence"/>
</dbReference>